<evidence type="ECO:0000256" key="2">
    <source>
        <dbReference type="ARBA" id="ARBA00012438"/>
    </source>
</evidence>
<evidence type="ECO:0000256" key="5">
    <source>
        <dbReference type="ARBA" id="ARBA00022741"/>
    </source>
</evidence>
<keyword evidence="6" id="KW-0418">Kinase</keyword>
<proteinExistence type="predicted"/>
<dbReference type="RefSeq" id="WP_136451612.1">
    <property type="nucleotide sequence ID" value="NZ_SSTI01000007.1"/>
</dbReference>
<name>A0ABY2QGX3_9SPHN</name>
<dbReference type="EMBL" id="SSTI01000007">
    <property type="protein sequence ID" value="THG39532.1"/>
    <property type="molecule type" value="Genomic_DNA"/>
</dbReference>
<comment type="caution">
    <text evidence="8">The sequence shown here is derived from an EMBL/GenBank/DDBJ whole genome shotgun (WGS) entry which is preliminary data.</text>
</comment>
<evidence type="ECO:0000256" key="4">
    <source>
        <dbReference type="ARBA" id="ARBA00022679"/>
    </source>
</evidence>
<dbReference type="PANTHER" id="PTHR41523">
    <property type="entry name" value="TWO-COMPONENT SYSTEM SENSOR PROTEIN"/>
    <property type="match status" value="1"/>
</dbReference>
<keyword evidence="5" id="KW-0547">Nucleotide-binding</keyword>
<dbReference type="Gene3D" id="3.30.565.10">
    <property type="entry name" value="Histidine kinase-like ATPase, C-terminal domain"/>
    <property type="match status" value="1"/>
</dbReference>
<keyword evidence="4" id="KW-0808">Transferase</keyword>
<keyword evidence="7" id="KW-0067">ATP-binding</keyword>
<dbReference type="InterPro" id="IPR036890">
    <property type="entry name" value="HATPase_C_sf"/>
</dbReference>
<evidence type="ECO:0000256" key="7">
    <source>
        <dbReference type="ARBA" id="ARBA00022840"/>
    </source>
</evidence>
<dbReference type="Proteomes" id="UP000308038">
    <property type="component" value="Unassembled WGS sequence"/>
</dbReference>
<organism evidence="8 9">
    <name type="scientific">Sphingomonas olei</name>
    <dbReference type="NCBI Taxonomy" id="1886787"/>
    <lineage>
        <taxon>Bacteria</taxon>
        <taxon>Pseudomonadati</taxon>
        <taxon>Pseudomonadota</taxon>
        <taxon>Alphaproteobacteria</taxon>
        <taxon>Sphingomonadales</taxon>
        <taxon>Sphingomonadaceae</taxon>
        <taxon>Sphingomonas</taxon>
    </lineage>
</organism>
<protein>
    <recommendedName>
        <fullName evidence="2">histidine kinase</fullName>
        <ecNumber evidence="2">2.7.13.3</ecNumber>
    </recommendedName>
</protein>
<sequence length="167" mass="18628">MSNFIDRLQSLDLVARTGCEIDGDMCNLGVVLKKVTSRLDNPSRPQITLQGAEIELAARWAHLVAIVTHELAANAVRHGALSFTTGHVDLRWSIVRNAKNRDVLQISWRERGGPAPPRTIRSGFGMRILRDLPSVNRRLNSVLRLEPMGLSYDFSLELCASDIRMAL</sequence>
<evidence type="ECO:0000256" key="6">
    <source>
        <dbReference type="ARBA" id="ARBA00022777"/>
    </source>
</evidence>
<evidence type="ECO:0000313" key="8">
    <source>
        <dbReference type="EMBL" id="THG39532.1"/>
    </source>
</evidence>
<keyword evidence="3" id="KW-0597">Phosphoprotein</keyword>
<evidence type="ECO:0000313" key="9">
    <source>
        <dbReference type="Proteomes" id="UP000308038"/>
    </source>
</evidence>
<dbReference type="EC" id="2.7.13.3" evidence="2"/>
<evidence type="ECO:0000256" key="1">
    <source>
        <dbReference type="ARBA" id="ARBA00000085"/>
    </source>
</evidence>
<comment type="catalytic activity">
    <reaction evidence="1">
        <text>ATP + protein L-histidine = ADP + protein N-phospho-L-histidine.</text>
        <dbReference type="EC" id="2.7.13.3"/>
    </reaction>
</comment>
<accession>A0ABY2QGX3</accession>
<evidence type="ECO:0000256" key="3">
    <source>
        <dbReference type="ARBA" id="ARBA00022553"/>
    </source>
</evidence>
<dbReference type="PANTHER" id="PTHR41523:SF8">
    <property type="entry name" value="ETHYLENE RESPONSE SENSOR PROTEIN"/>
    <property type="match status" value="1"/>
</dbReference>
<reference evidence="8 9" key="1">
    <citation type="submission" date="2019-04" db="EMBL/GenBank/DDBJ databases">
        <title>Microbes associate with the intestines of laboratory mice.</title>
        <authorList>
            <person name="Navarre W."/>
            <person name="Wong E."/>
            <person name="Huang K.C."/>
            <person name="Tropini C."/>
            <person name="Ng K."/>
            <person name="Yu B."/>
        </authorList>
    </citation>
    <scope>NUCLEOTIDE SEQUENCE [LARGE SCALE GENOMIC DNA]</scope>
    <source>
        <strain evidence="8 9">NM83_B4-11</strain>
    </source>
</reference>
<gene>
    <name evidence="8" type="ORF">E5988_10155</name>
</gene>
<keyword evidence="9" id="KW-1185">Reference proteome</keyword>